<reference evidence="3" key="2">
    <citation type="journal article" date="2024" name="Plant">
        <title>Genomic evolution and insights into agronomic trait innovations of Sesamum species.</title>
        <authorList>
            <person name="Miao H."/>
            <person name="Wang L."/>
            <person name="Qu L."/>
            <person name="Liu H."/>
            <person name="Sun Y."/>
            <person name="Le M."/>
            <person name="Wang Q."/>
            <person name="Wei S."/>
            <person name="Zheng Y."/>
            <person name="Lin W."/>
            <person name="Duan Y."/>
            <person name="Cao H."/>
            <person name="Xiong S."/>
            <person name="Wang X."/>
            <person name="Wei L."/>
            <person name="Li C."/>
            <person name="Ma Q."/>
            <person name="Ju M."/>
            <person name="Zhao R."/>
            <person name="Li G."/>
            <person name="Mu C."/>
            <person name="Tian Q."/>
            <person name="Mei H."/>
            <person name="Zhang T."/>
            <person name="Gao T."/>
            <person name="Zhang H."/>
        </authorList>
    </citation>
    <scope>NUCLEOTIDE SEQUENCE</scope>
    <source>
        <strain evidence="3">G01</strain>
    </source>
</reference>
<organism evidence="3">
    <name type="scientific">Sesamum angustifolium</name>
    <dbReference type="NCBI Taxonomy" id="2727405"/>
    <lineage>
        <taxon>Eukaryota</taxon>
        <taxon>Viridiplantae</taxon>
        <taxon>Streptophyta</taxon>
        <taxon>Embryophyta</taxon>
        <taxon>Tracheophyta</taxon>
        <taxon>Spermatophyta</taxon>
        <taxon>Magnoliopsida</taxon>
        <taxon>eudicotyledons</taxon>
        <taxon>Gunneridae</taxon>
        <taxon>Pentapetalae</taxon>
        <taxon>asterids</taxon>
        <taxon>lamiids</taxon>
        <taxon>Lamiales</taxon>
        <taxon>Pedaliaceae</taxon>
        <taxon>Sesamum</taxon>
    </lineage>
</organism>
<dbReference type="InterPro" id="IPR007577">
    <property type="entry name" value="GlycoTrfase_DXD_sugar-bd_CS"/>
</dbReference>
<dbReference type="PANTHER" id="PTHR47213">
    <property type="entry name" value="OS07G0567300 PROTEIN"/>
    <property type="match status" value="1"/>
</dbReference>
<dbReference type="Pfam" id="PF04488">
    <property type="entry name" value="Gly_transf_sug"/>
    <property type="match status" value="1"/>
</dbReference>
<sequence length="701" mass="80184">MSLFSISLPPGSRTHVPIQIQIQIPPTPSLSLSHFCQCYRYSCYFLFNTSFLSLSFTLLHSTSHAPPPPFPTAPPLRRTHLRPFRCPPPPPLRLPPPQSPLLLQLPFPAPHPLPHDYSSFNPLLDDLDSDSLTTSNSNDDRIDELDDAVLDTNNNNEEFLAEEEDEDVLQNQNSAVSSNYFFDPVKGVVRRSFNRRSIEDWEDYVPFSLKLTSDLGLGNDDSRPIFGSDDILVGEKLRKKLGEVKKIEDALLLKGSVLREGWGEWFDKKGVTGLTRGDRIFLKGLLNEFKRTPFLSKKPLSISESETRTPGKRGTTEGEEMKRVDRRTLDNDYISTMRSNDGLERVYYADGKRWGYYPGLDGSLSFGNFMDAFFRRGRCKMRVFMVWNSPAWAFGVRQQRGLESLLYHHQDACVVVFSETIDLNFFSGFVKDGYRVAVVMPNLDELLKDTPTHIFASVWHEWKKTKHYPTHYSELIRLASLYKVNIMLMSHIGIHQDEGCYFLQHGNEVVHKEFSSRYTNKNEIFIAITRYGGIYLDSDVIVLKPFSELNNTVGFEDELAGETLNGAVMAFRKHSPFIIECLVEFYASYDDAELRWNGADLLTRVAKNFTSNRAISEMKIELLLQPASVFFPIGCRIISRYFTAPGTEKEKLEQDALFNKILNESVSFHFWNSLTSAVIPESESLVFRLLNRYCIYCSDAL</sequence>
<protein>
    <recommendedName>
        <fullName evidence="2">Alpha 1,4-glycosyltransferase domain-containing protein</fullName>
    </recommendedName>
</protein>
<feature type="domain" description="Alpha 1,4-glycosyltransferase" evidence="2">
    <location>
        <begin position="570"/>
        <end position="700"/>
    </location>
</feature>
<evidence type="ECO:0000313" key="3">
    <source>
        <dbReference type="EMBL" id="KAL0284570.1"/>
    </source>
</evidence>
<dbReference type="InterPro" id="IPR029044">
    <property type="entry name" value="Nucleotide-diphossugar_trans"/>
</dbReference>
<dbReference type="AlphaFoldDB" id="A0AAW2IR94"/>
<evidence type="ECO:0000256" key="1">
    <source>
        <dbReference type="SAM" id="MobiDB-lite"/>
    </source>
</evidence>
<gene>
    <name evidence="3" type="ORF">Sangu_2818700</name>
</gene>
<proteinExistence type="predicted"/>
<feature type="region of interest" description="Disordered" evidence="1">
    <location>
        <begin position="300"/>
        <end position="320"/>
    </location>
</feature>
<accession>A0AAW2IR94</accession>
<evidence type="ECO:0000259" key="2">
    <source>
        <dbReference type="Pfam" id="PF04572"/>
    </source>
</evidence>
<dbReference type="EMBL" id="JACGWK010001644">
    <property type="protein sequence ID" value="KAL0284570.1"/>
    <property type="molecule type" value="Genomic_DNA"/>
</dbReference>
<dbReference type="InterPro" id="IPR007652">
    <property type="entry name" value="A1-4-GlycosylTfrase_dom"/>
</dbReference>
<feature type="compositionally biased region" description="Basic and acidic residues" evidence="1">
    <location>
        <begin position="305"/>
        <end position="320"/>
    </location>
</feature>
<reference evidence="3" key="1">
    <citation type="submission" date="2020-06" db="EMBL/GenBank/DDBJ databases">
        <authorList>
            <person name="Li T."/>
            <person name="Hu X."/>
            <person name="Zhang T."/>
            <person name="Song X."/>
            <person name="Zhang H."/>
            <person name="Dai N."/>
            <person name="Sheng W."/>
            <person name="Hou X."/>
            <person name="Wei L."/>
        </authorList>
    </citation>
    <scope>NUCLEOTIDE SEQUENCE</scope>
    <source>
        <strain evidence="3">G01</strain>
        <tissue evidence="3">Leaf</tissue>
    </source>
</reference>
<dbReference type="InterPro" id="IPR044789">
    <property type="entry name" value="Put_A1-4-GlycosylTfrase_plant"/>
</dbReference>
<dbReference type="PANTHER" id="PTHR47213:SF1">
    <property type="entry name" value="OS07G0567300 PROTEIN"/>
    <property type="match status" value="1"/>
</dbReference>
<comment type="caution">
    <text evidence="3">The sequence shown here is derived from an EMBL/GenBank/DDBJ whole genome shotgun (WGS) entry which is preliminary data.</text>
</comment>
<dbReference type="Gene3D" id="3.90.550.20">
    <property type="match status" value="1"/>
</dbReference>
<dbReference type="Pfam" id="PF04572">
    <property type="entry name" value="Gb3_synth"/>
    <property type="match status" value="1"/>
</dbReference>
<name>A0AAW2IR94_9LAMI</name>
<dbReference type="SUPFAM" id="SSF53448">
    <property type="entry name" value="Nucleotide-diphospho-sugar transferases"/>
    <property type="match status" value="1"/>
</dbReference>